<dbReference type="SMART" id="SM00448">
    <property type="entry name" value="REC"/>
    <property type="match status" value="1"/>
</dbReference>
<dbReference type="GO" id="GO:0003677">
    <property type="term" value="F:DNA binding"/>
    <property type="evidence" value="ECO:0007669"/>
    <property type="project" value="UniProtKB-KW"/>
</dbReference>
<keyword evidence="4" id="KW-0238">DNA-binding</keyword>
<dbReference type="Pfam" id="PF00072">
    <property type="entry name" value="Response_reg"/>
    <property type="match status" value="1"/>
</dbReference>
<feature type="domain" description="Response regulatory" evidence="2">
    <location>
        <begin position="4"/>
        <end position="121"/>
    </location>
</feature>
<dbReference type="InterPro" id="IPR046947">
    <property type="entry name" value="LytR-like"/>
</dbReference>
<evidence type="ECO:0000259" key="2">
    <source>
        <dbReference type="PROSITE" id="PS50110"/>
    </source>
</evidence>
<proteinExistence type="predicted"/>
<evidence type="ECO:0000313" key="5">
    <source>
        <dbReference type="Proteomes" id="UP001629156"/>
    </source>
</evidence>
<dbReference type="EMBL" id="JBELPZ010000014">
    <property type="protein sequence ID" value="MFL9845306.1"/>
    <property type="molecule type" value="Genomic_DNA"/>
</dbReference>
<dbReference type="InterPro" id="IPR007492">
    <property type="entry name" value="LytTR_DNA-bd_dom"/>
</dbReference>
<dbReference type="RefSeq" id="WP_408085584.1">
    <property type="nucleotide sequence ID" value="NZ_JBELPZ010000014.1"/>
</dbReference>
<dbReference type="Pfam" id="PF04397">
    <property type="entry name" value="LytTR"/>
    <property type="match status" value="1"/>
</dbReference>
<evidence type="ECO:0000256" key="1">
    <source>
        <dbReference type="PROSITE-ProRule" id="PRU00169"/>
    </source>
</evidence>
<protein>
    <submittedName>
        <fullName evidence="4">LytTR family DNA-binding domain-containing protein</fullName>
    </submittedName>
</protein>
<dbReference type="PROSITE" id="PS50110">
    <property type="entry name" value="RESPONSE_REGULATORY"/>
    <property type="match status" value="1"/>
</dbReference>
<organism evidence="4 5">
    <name type="scientific">Flavobacterium rhizosphaerae</name>
    <dbReference type="NCBI Taxonomy" id="3163298"/>
    <lineage>
        <taxon>Bacteria</taxon>
        <taxon>Pseudomonadati</taxon>
        <taxon>Bacteroidota</taxon>
        <taxon>Flavobacteriia</taxon>
        <taxon>Flavobacteriales</taxon>
        <taxon>Flavobacteriaceae</taxon>
        <taxon>Flavobacterium</taxon>
    </lineage>
</organism>
<sequence>MQYFYLIIDDSPDVSEELILYLKNLPGFKCLATTSDKEEAVNLILEHNPKIVFLNLSNKSKNDLNFGIITELYQYLNDLPAFIVLSDSEKHAFQAIKAGVFDYLLKPLEPNSLRKSVYRYVKLNPGLQTDIALTLLPPEDQEVQGKTEQQRNDVDIQVCIKSYGDYQFIALKDVVYLKADNNTTDFYLQNGKSITAYKTLKHYENNLPPFFYRIHNSYIVNSNYVSRINTGKSLCYLSEIDISVPFSKTFKESVDAIIRNIAPEYL</sequence>
<comment type="caution">
    <text evidence="4">The sequence shown here is derived from an EMBL/GenBank/DDBJ whole genome shotgun (WGS) entry which is preliminary data.</text>
</comment>
<keyword evidence="5" id="KW-1185">Reference proteome</keyword>
<gene>
    <name evidence="4" type="ORF">ABS766_12830</name>
</gene>
<name>A0ABW8YY93_9FLAO</name>
<dbReference type="PANTHER" id="PTHR37299:SF1">
    <property type="entry name" value="STAGE 0 SPORULATION PROTEIN A HOMOLOG"/>
    <property type="match status" value="1"/>
</dbReference>
<accession>A0ABW8YY93</accession>
<dbReference type="PROSITE" id="PS50930">
    <property type="entry name" value="HTH_LYTTR"/>
    <property type="match status" value="1"/>
</dbReference>
<dbReference type="Gene3D" id="2.40.50.1020">
    <property type="entry name" value="LytTr DNA-binding domain"/>
    <property type="match status" value="1"/>
</dbReference>
<evidence type="ECO:0000259" key="3">
    <source>
        <dbReference type="PROSITE" id="PS50930"/>
    </source>
</evidence>
<reference evidence="4 5" key="1">
    <citation type="submission" date="2024-06" db="EMBL/GenBank/DDBJ databases">
        <authorList>
            <person name="Kaempfer P."/>
            <person name="Viver T."/>
        </authorList>
    </citation>
    <scope>NUCLEOTIDE SEQUENCE [LARGE SCALE GENOMIC DNA]</scope>
    <source>
        <strain evidence="4 5">ST-119</strain>
    </source>
</reference>
<dbReference type="PANTHER" id="PTHR37299">
    <property type="entry name" value="TRANSCRIPTIONAL REGULATOR-RELATED"/>
    <property type="match status" value="1"/>
</dbReference>
<dbReference type="Gene3D" id="3.40.50.2300">
    <property type="match status" value="1"/>
</dbReference>
<comment type="caution">
    <text evidence="1">Lacks conserved residue(s) required for the propagation of feature annotation.</text>
</comment>
<dbReference type="SMART" id="SM00850">
    <property type="entry name" value="LytTR"/>
    <property type="match status" value="1"/>
</dbReference>
<dbReference type="InterPro" id="IPR001789">
    <property type="entry name" value="Sig_transdc_resp-reg_receiver"/>
</dbReference>
<feature type="domain" description="HTH LytTR-type" evidence="3">
    <location>
        <begin position="169"/>
        <end position="260"/>
    </location>
</feature>
<evidence type="ECO:0000313" key="4">
    <source>
        <dbReference type="EMBL" id="MFL9845306.1"/>
    </source>
</evidence>
<dbReference type="InterPro" id="IPR011006">
    <property type="entry name" value="CheY-like_superfamily"/>
</dbReference>
<dbReference type="Proteomes" id="UP001629156">
    <property type="component" value="Unassembled WGS sequence"/>
</dbReference>
<dbReference type="SUPFAM" id="SSF52172">
    <property type="entry name" value="CheY-like"/>
    <property type="match status" value="1"/>
</dbReference>